<dbReference type="GeneID" id="17258263"/>
<reference evidence="1" key="2">
    <citation type="submission" date="2024-10" db="UniProtKB">
        <authorList>
            <consortium name="EnsemblProtists"/>
        </authorList>
    </citation>
    <scope>IDENTIFICATION</scope>
</reference>
<evidence type="ECO:0000313" key="2">
    <source>
        <dbReference type="Proteomes" id="UP000013827"/>
    </source>
</evidence>
<dbReference type="RefSeq" id="XP_005764571.1">
    <property type="nucleotide sequence ID" value="XM_005764514.1"/>
</dbReference>
<dbReference type="PaxDb" id="2903-EOD12142"/>
<organism evidence="1 2">
    <name type="scientific">Emiliania huxleyi (strain CCMP1516)</name>
    <dbReference type="NCBI Taxonomy" id="280463"/>
    <lineage>
        <taxon>Eukaryota</taxon>
        <taxon>Haptista</taxon>
        <taxon>Haptophyta</taxon>
        <taxon>Prymnesiophyceae</taxon>
        <taxon>Isochrysidales</taxon>
        <taxon>Noelaerhabdaceae</taxon>
        <taxon>Emiliania</taxon>
    </lineage>
</organism>
<evidence type="ECO:0000313" key="1">
    <source>
        <dbReference type="EnsemblProtists" id="EOD12142"/>
    </source>
</evidence>
<dbReference type="EnsemblProtists" id="EOD12142">
    <property type="protein sequence ID" value="EOD12142"/>
    <property type="gene ID" value="EMIHUDRAFT_437430"/>
</dbReference>
<reference evidence="2" key="1">
    <citation type="journal article" date="2013" name="Nature">
        <title>Pan genome of the phytoplankton Emiliania underpins its global distribution.</title>
        <authorList>
            <person name="Read B.A."/>
            <person name="Kegel J."/>
            <person name="Klute M.J."/>
            <person name="Kuo A."/>
            <person name="Lefebvre S.C."/>
            <person name="Maumus F."/>
            <person name="Mayer C."/>
            <person name="Miller J."/>
            <person name="Monier A."/>
            <person name="Salamov A."/>
            <person name="Young J."/>
            <person name="Aguilar M."/>
            <person name="Claverie J.M."/>
            <person name="Frickenhaus S."/>
            <person name="Gonzalez K."/>
            <person name="Herman E.K."/>
            <person name="Lin Y.C."/>
            <person name="Napier J."/>
            <person name="Ogata H."/>
            <person name="Sarno A.F."/>
            <person name="Shmutz J."/>
            <person name="Schroeder D."/>
            <person name="de Vargas C."/>
            <person name="Verret F."/>
            <person name="von Dassow P."/>
            <person name="Valentin K."/>
            <person name="Van de Peer Y."/>
            <person name="Wheeler G."/>
            <person name="Dacks J.B."/>
            <person name="Delwiche C.F."/>
            <person name="Dyhrman S.T."/>
            <person name="Glockner G."/>
            <person name="John U."/>
            <person name="Richards T."/>
            <person name="Worden A.Z."/>
            <person name="Zhang X."/>
            <person name="Grigoriev I.V."/>
            <person name="Allen A.E."/>
            <person name="Bidle K."/>
            <person name="Borodovsky M."/>
            <person name="Bowler C."/>
            <person name="Brownlee C."/>
            <person name="Cock J.M."/>
            <person name="Elias M."/>
            <person name="Gladyshev V.N."/>
            <person name="Groth M."/>
            <person name="Guda C."/>
            <person name="Hadaegh A."/>
            <person name="Iglesias-Rodriguez M.D."/>
            <person name="Jenkins J."/>
            <person name="Jones B.M."/>
            <person name="Lawson T."/>
            <person name="Leese F."/>
            <person name="Lindquist E."/>
            <person name="Lobanov A."/>
            <person name="Lomsadze A."/>
            <person name="Malik S.B."/>
            <person name="Marsh M.E."/>
            <person name="Mackinder L."/>
            <person name="Mock T."/>
            <person name="Mueller-Roeber B."/>
            <person name="Pagarete A."/>
            <person name="Parker M."/>
            <person name="Probert I."/>
            <person name="Quesneville H."/>
            <person name="Raines C."/>
            <person name="Rensing S.A."/>
            <person name="Riano-Pachon D.M."/>
            <person name="Richier S."/>
            <person name="Rokitta S."/>
            <person name="Shiraiwa Y."/>
            <person name="Soanes D.M."/>
            <person name="van der Giezen M."/>
            <person name="Wahlund T.M."/>
            <person name="Williams B."/>
            <person name="Wilson W."/>
            <person name="Wolfe G."/>
            <person name="Wurch L.L."/>
        </authorList>
    </citation>
    <scope>NUCLEOTIDE SEQUENCE</scope>
</reference>
<dbReference type="AlphaFoldDB" id="A0A0D3ILK7"/>
<dbReference type="KEGG" id="ehx:EMIHUDRAFT_437430"/>
<proteinExistence type="predicted"/>
<protein>
    <submittedName>
        <fullName evidence="1">Uncharacterized protein</fullName>
    </submittedName>
</protein>
<dbReference type="HOGENOM" id="CLU_1613868_0_0_1"/>
<dbReference type="Proteomes" id="UP000013827">
    <property type="component" value="Unassembled WGS sequence"/>
</dbReference>
<keyword evidence="2" id="KW-1185">Reference proteome</keyword>
<name>A0A0D3ILK7_EMIH1</name>
<accession>A0A0D3ILK7</accession>
<sequence length="165" mass="18009">MAAERVVLDLVSGCSAQGLPSTEVAFAFEVPLYNPAAFNVTLEPESTSVLRDRAGRLVGEGSVLEATHLPPRSWARVPAIVDFRHLVDRLDLDDPEARRHAGVQNMYELPIVQLQNELEGSEYEMSVSLKASVLGMRLTVVQPHAMRMALGATSTGASVSRRRRA</sequence>